<gene>
    <name evidence="1" type="ORF">HNQ37_000334</name>
</gene>
<evidence type="ECO:0000313" key="1">
    <source>
        <dbReference type="EMBL" id="MBB5887464.1"/>
    </source>
</evidence>
<name>A0A841C540_9LACT</name>
<sequence>MRAKLGNDIVEIWKITDEIVTDAWVKEAFETHKVFWDDEMGGLPLLATFFMKEENIKKINKLVERKRPRHFLMLNASDSNGSFFGGNLKASIGDYLYRRGGTYQFCSEKAFHRDFTLL</sequence>
<dbReference type="RefSeq" id="WP_183538672.1">
    <property type="nucleotide sequence ID" value="NZ_JACHHV010000003.1"/>
</dbReference>
<reference evidence="1 2" key="1">
    <citation type="submission" date="2020-08" db="EMBL/GenBank/DDBJ databases">
        <title>Genomic Encyclopedia of Type Strains, Phase IV (KMG-IV): sequencing the most valuable type-strain genomes for metagenomic binning, comparative biology and taxonomic classification.</title>
        <authorList>
            <person name="Goeker M."/>
        </authorList>
    </citation>
    <scope>NUCLEOTIDE SEQUENCE [LARGE SCALE GENOMIC DNA]</scope>
    <source>
        <strain evidence="1 2">DSM 14925</strain>
    </source>
</reference>
<organism evidence="1 2">
    <name type="scientific">Lactovum miscens</name>
    <dbReference type="NCBI Taxonomy" id="190387"/>
    <lineage>
        <taxon>Bacteria</taxon>
        <taxon>Bacillati</taxon>
        <taxon>Bacillota</taxon>
        <taxon>Bacilli</taxon>
        <taxon>Lactobacillales</taxon>
        <taxon>Streptococcaceae</taxon>
        <taxon>Lactovum</taxon>
    </lineage>
</organism>
<evidence type="ECO:0000313" key="2">
    <source>
        <dbReference type="Proteomes" id="UP000562464"/>
    </source>
</evidence>
<dbReference type="AlphaFoldDB" id="A0A841C540"/>
<comment type="caution">
    <text evidence="1">The sequence shown here is derived from an EMBL/GenBank/DDBJ whole genome shotgun (WGS) entry which is preliminary data.</text>
</comment>
<proteinExistence type="predicted"/>
<dbReference type="EMBL" id="JACHHV010000003">
    <property type="protein sequence ID" value="MBB5887464.1"/>
    <property type="molecule type" value="Genomic_DNA"/>
</dbReference>
<dbReference type="Proteomes" id="UP000562464">
    <property type="component" value="Unassembled WGS sequence"/>
</dbReference>
<accession>A0A841C540</accession>
<keyword evidence="2" id="KW-1185">Reference proteome</keyword>
<protein>
    <submittedName>
        <fullName evidence="1">Uncharacterized protein</fullName>
    </submittedName>
</protein>